<evidence type="ECO:0000256" key="1">
    <source>
        <dbReference type="SAM" id="MobiDB-lite"/>
    </source>
</evidence>
<feature type="compositionally biased region" description="Polar residues" evidence="1">
    <location>
        <begin position="178"/>
        <end position="198"/>
    </location>
</feature>
<feature type="compositionally biased region" description="Polar residues" evidence="1">
    <location>
        <begin position="244"/>
        <end position="254"/>
    </location>
</feature>
<feature type="region of interest" description="Disordered" evidence="1">
    <location>
        <begin position="173"/>
        <end position="254"/>
    </location>
</feature>
<evidence type="ECO:0000256" key="2">
    <source>
        <dbReference type="SAM" id="Phobius"/>
    </source>
</evidence>
<reference evidence="3 4" key="1">
    <citation type="submission" date="2011-09" db="EMBL/GenBank/DDBJ databases">
        <title>The Genome Sequence of Plasmodium vivax North Korean.</title>
        <authorList>
            <consortium name="The Broad Institute Genome Sequencing Platform"/>
            <consortium name="The Broad Institute Genome Sequencing Center for Infectious Disease"/>
            <person name="Neafsey D."/>
            <person name="Carlton J."/>
            <person name="Barnwell J."/>
            <person name="Collins W."/>
            <person name="Escalante A."/>
            <person name="Mullikin J."/>
            <person name="Saul A."/>
            <person name="Guigo R."/>
            <person name="Camara F."/>
            <person name="Young S.K."/>
            <person name="Zeng Q."/>
            <person name="Gargeya S."/>
            <person name="Fitzgerald M."/>
            <person name="Haas B."/>
            <person name="Abouelleil A."/>
            <person name="Alvarado L."/>
            <person name="Arachchi H.M."/>
            <person name="Berlin A."/>
            <person name="Brown A."/>
            <person name="Chapman S.B."/>
            <person name="Chen Z."/>
            <person name="Dunbar C."/>
            <person name="Freedman E."/>
            <person name="Gearin G."/>
            <person name="Gellesch M."/>
            <person name="Goldberg J."/>
            <person name="Griggs A."/>
            <person name="Gujja S."/>
            <person name="Heiman D."/>
            <person name="Howarth C."/>
            <person name="Larson L."/>
            <person name="Lui A."/>
            <person name="MacDonald P.J.P."/>
            <person name="Montmayeur A."/>
            <person name="Murphy C."/>
            <person name="Neiman D."/>
            <person name="Pearson M."/>
            <person name="Priest M."/>
            <person name="Roberts A."/>
            <person name="Saif S."/>
            <person name="Shea T."/>
            <person name="Shenoy N."/>
            <person name="Sisk P."/>
            <person name="Stolte C."/>
            <person name="Sykes S."/>
            <person name="Wortman J."/>
            <person name="Nusbaum C."/>
            <person name="Birren B."/>
        </authorList>
    </citation>
    <scope>NUCLEOTIDE SEQUENCE [LARGE SCALE GENOMIC DNA]</scope>
    <source>
        <strain evidence="3 4">North Korean</strain>
    </source>
</reference>
<feature type="region of interest" description="Disordered" evidence="1">
    <location>
        <begin position="291"/>
        <end position="312"/>
    </location>
</feature>
<dbReference type="AlphaFoldDB" id="A0A0J9TW88"/>
<evidence type="ECO:0000313" key="4">
    <source>
        <dbReference type="Proteomes" id="UP000053239"/>
    </source>
</evidence>
<keyword evidence="2" id="KW-0812">Transmembrane</keyword>
<name>A0A0J9TW88_PLAVI</name>
<organism evidence="3 4">
    <name type="scientific">Plasmodium vivax North Korean</name>
    <dbReference type="NCBI Taxonomy" id="1035514"/>
    <lineage>
        <taxon>Eukaryota</taxon>
        <taxon>Sar</taxon>
        <taxon>Alveolata</taxon>
        <taxon>Apicomplexa</taxon>
        <taxon>Aconoidasida</taxon>
        <taxon>Haemosporida</taxon>
        <taxon>Plasmodiidae</taxon>
        <taxon>Plasmodium</taxon>
        <taxon>Plasmodium (Plasmodium)</taxon>
    </lineage>
</organism>
<evidence type="ECO:0000313" key="3">
    <source>
        <dbReference type="EMBL" id="KMZ99854.1"/>
    </source>
</evidence>
<keyword evidence="2" id="KW-1133">Transmembrane helix</keyword>
<feature type="compositionally biased region" description="Polar residues" evidence="1">
    <location>
        <begin position="206"/>
        <end position="230"/>
    </location>
</feature>
<evidence type="ECO:0008006" key="5">
    <source>
        <dbReference type="Google" id="ProtNLM"/>
    </source>
</evidence>
<accession>A0A0J9TW88</accession>
<dbReference type="OrthoDB" id="388741at2759"/>
<gene>
    <name evidence="3" type="ORF">PVNG_04131</name>
</gene>
<dbReference type="Proteomes" id="UP000053239">
    <property type="component" value="Unassembled WGS sequence"/>
</dbReference>
<dbReference type="EMBL" id="KQ235379">
    <property type="protein sequence ID" value="KMZ99854.1"/>
    <property type="molecule type" value="Genomic_DNA"/>
</dbReference>
<sequence length="454" mass="49936">MAGWSRYNSGTFSTIQNFRNLNCTKNYVSFKDEIVEQISTIKIHPHTNFCTRCQAVKEHIISKNNALNHCYNNNPLRNKLIDYQDIKDFIKKCPEINECIRNDPSRIKKTPSPKDPKLQTCKKDNTCTTGTALTKVTSKPKAVLETKTPEIIAPGRKESSDLSQKHAVVAHIKDEQIISDTESGKISSADSAGNSRELSASEDIQHSNTSGQGETSAQSSQILPHTTNGELGTLSGAPLKNTPIGESQPRNNSEVLDSAEVVPESGLILHQGVASSSVLEQVVSDKAGYRQDSKDIGSFTDNSSIHGSVDRTDDSRDVVNTIATEVTSSVEYTSTGVTHDQVVGSDHSCNGNPCIAGELSELTSGNENKQRTLSAIYEVILKNEGHMINASIPMGIVTILTLLFKYTPLWRILTKRKRNKRSHINEKLQRVLQQPSIASEERSVPFSYSAFEYS</sequence>
<feature type="transmembrane region" description="Helical" evidence="2">
    <location>
        <begin position="392"/>
        <end position="413"/>
    </location>
</feature>
<keyword evidence="2" id="KW-0472">Membrane</keyword>
<proteinExistence type="predicted"/>
<protein>
    <recommendedName>
        <fullName evidence="5">Variable surface protein Vir18</fullName>
    </recommendedName>
</protein>